<name>A0AAV8RDM7_ENSVE</name>
<reference evidence="4 5" key="1">
    <citation type="submission" date="2022-12" db="EMBL/GenBank/DDBJ databases">
        <title>Chromosome-scale assembly of the Ensete ventricosum genome.</title>
        <authorList>
            <person name="Dussert Y."/>
            <person name="Stocks J."/>
            <person name="Wendawek A."/>
            <person name="Woldeyes F."/>
            <person name="Nichols R.A."/>
            <person name="Borrell J.S."/>
        </authorList>
    </citation>
    <scope>NUCLEOTIDE SEQUENCE [LARGE SCALE GENOMIC DNA]</scope>
    <source>
        <strain evidence="5">cv. Maze</strain>
        <tissue evidence="4">Seeds</tissue>
    </source>
</reference>
<feature type="compositionally biased region" description="Basic and acidic residues" evidence="3">
    <location>
        <begin position="650"/>
        <end position="672"/>
    </location>
</feature>
<feature type="compositionally biased region" description="Basic and acidic residues" evidence="3">
    <location>
        <begin position="136"/>
        <end position="180"/>
    </location>
</feature>
<feature type="compositionally biased region" description="Basic and acidic residues" evidence="3">
    <location>
        <begin position="56"/>
        <end position="66"/>
    </location>
</feature>
<feature type="compositionally biased region" description="Acidic residues" evidence="3">
    <location>
        <begin position="673"/>
        <end position="686"/>
    </location>
</feature>
<evidence type="ECO:0000313" key="5">
    <source>
        <dbReference type="Proteomes" id="UP001222027"/>
    </source>
</evidence>
<evidence type="ECO:0008006" key="6">
    <source>
        <dbReference type="Google" id="ProtNLM"/>
    </source>
</evidence>
<dbReference type="PANTHER" id="PTHR23160">
    <property type="entry name" value="SYNAPTONEMAL COMPLEX PROTEIN-RELATED"/>
    <property type="match status" value="1"/>
</dbReference>
<gene>
    <name evidence="4" type="ORF">OPV22_009579</name>
</gene>
<evidence type="ECO:0000256" key="2">
    <source>
        <dbReference type="SAM" id="Coils"/>
    </source>
</evidence>
<feature type="compositionally biased region" description="Polar residues" evidence="3">
    <location>
        <begin position="67"/>
        <end position="77"/>
    </location>
</feature>
<feature type="region of interest" description="Disordered" evidence="3">
    <location>
        <begin position="126"/>
        <end position="189"/>
    </location>
</feature>
<comment type="caution">
    <text evidence="4">The sequence shown here is derived from an EMBL/GenBank/DDBJ whole genome shotgun (WGS) entry which is preliminary data.</text>
</comment>
<accession>A0AAV8RDM7</accession>
<dbReference type="GO" id="GO:0007131">
    <property type="term" value="P:reciprocal meiotic recombination"/>
    <property type="evidence" value="ECO:0007669"/>
    <property type="project" value="TreeGrafter"/>
</dbReference>
<dbReference type="PANTHER" id="PTHR23160:SF20">
    <property type="entry name" value="OS02G0439200 PROTEIN"/>
    <property type="match status" value="1"/>
</dbReference>
<organism evidence="4 5">
    <name type="scientific">Ensete ventricosum</name>
    <name type="common">Abyssinian banana</name>
    <name type="synonym">Musa ensete</name>
    <dbReference type="NCBI Taxonomy" id="4639"/>
    <lineage>
        <taxon>Eukaryota</taxon>
        <taxon>Viridiplantae</taxon>
        <taxon>Streptophyta</taxon>
        <taxon>Embryophyta</taxon>
        <taxon>Tracheophyta</taxon>
        <taxon>Spermatophyta</taxon>
        <taxon>Magnoliopsida</taxon>
        <taxon>Liliopsida</taxon>
        <taxon>Zingiberales</taxon>
        <taxon>Musaceae</taxon>
        <taxon>Ensete</taxon>
    </lineage>
</organism>
<feature type="compositionally biased region" description="Basic and acidic residues" evidence="3">
    <location>
        <begin position="79"/>
        <end position="91"/>
    </location>
</feature>
<feature type="coiled-coil region" evidence="2">
    <location>
        <begin position="533"/>
        <end position="577"/>
    </location>
</feature>
<protein>
    <recommendedName>
        <fullName evidence="6">WEB family protein</fullName>
    </recommendedName>
</protein>
<dbReference type="AlphaFoldDB" id="A0AAV8RDM7"/>
<feature type="compositionally biased region" description="Polar residues" evidence="3">
    <location>
        <begin position="13"/>
        <end position="44"/>
    </location>
</feature>
<keyword evidence="5" id="KW-1185">Reference proteome</keyword>
<dbReference type="Proteomes" id="UP001222027">
    <property type="component" value="Unassembled WGS sequence"/>
</dbReference>
<evidence type="ECO:0000313" key="4">
    <source>
        <dbReference type="EMBL" id="KAJ8499027.1"/>
    </source>
</evidence>
<evidence type="ECO:0000256" key="1">
    <source>
        <dbReference type="ARBA" id="ARBA00023054"/>
    </source>
</evidence>
<dbReference type="EMBL" id="JAQQAF010000003">
    <property type="protein sequence ID" value="KAJ8499027.1"/>
    <property type="molecule type" value="Genomic_DNA"/>
</dbReference>
<feature type="compositionally biased region" description="Low complexity" evidence="3">
    <location>
        <begin position="698"/>
        <end position="724"/>
    </location>
</feature>
<evidence type="ECO:0000256" key="3">
    <source>
        <dbReference type="SAM" id="MobiDB-lite"/>
    </source>
</evidence>
<sequence length="743" mass="82596">MLPSKPKSAIFEASNNKNTQGTLRVSRTSRTGSTKPDTGSTSPMAKQPSPMSKPRVSVDRSPRSAESKTANKNSTTPDKLPRAAKASELREKLHAVEKDLKKARDQLASVELEKIKAVEELNEAKHQLQQATEAQGRAEESLDMEKLRASELQKSGKDASLKREEGLQREIEGLRSRQTRDASAMSSMAQELERIKAELVDATNARELALTQADDAKRTAELLSQEVGRLKASHDSKLDDANKEATEMIQKMDAEVSAMQLELGRAKAAEEKLAQMEALIEKLQIEVADARKGKSDASELVDEWRKKTEMLKADLEEAYQSEKSASDSLAAMMVQLEESKSLFEDAESEISTLRGKIKSLEIEVAKQKTDLEESDRQLDSAQQDAVNIGKTVDLLKLELQTLEEEKLQAVNREKVAAAKAESLTEENDRLINELKISKDEGEKGSKAMEGLASALQAISREARDKEERLLRTEAEVEEAQAEIEQLNIALRNTEERYEVMLDEARYDIVCLKKIVERFEAEGSKSSSEWAAKELNFVNTIKELEEEIAAMKIEMARMVELQKAAEQATQEAKKDSAETMTKLRKAETGAMCAYGGAAEESKHERLRLREALLDKETELQSIAQENDDLRGQEAAALQKASVLLTQATAKKMEDQQHLKGIEEADVASERDHEEESFDDDDDDDEDMGSNTDGSSINLTDGTNGSTDDGTASSPAKQLQQQQQQQQRKKALLHKFGNLLKNKNF</sequence>
<feature type="coiled-coil region" evidence="2">
    <location>
        <begin position="329"/>
        <end position="503"/>
    </location>
</feature>
<feature type="region of interest" description="Disordered" evidence="3">
    <location>
        <begin position="650"/>
        <end position="743"/>
    </location>
</feature>
<keyword evidence="1 2" id="KW-0175">Coiled coil</keyword>
<proteinExistence type="predicted"/>
<feature type="region of interest" description="Disordered" evidence="3">
    <location>
        <begin position="1"/>
        <end position="91"/>
    </location>
</feature>
<dbReference type="SUPFAM" id="SSF57997">
    <property type="entry name" value="Tropomyosin"/>
    <property type="match status" value="1"/>
</dbReference>
<feature type="compositionally biased region" description="Polar residues" evidence="3">
    <location>
        <begin position="687"/>
        <end position="697"/>
    </location>
</feature>